<evidence type="ECO:0000256" key="1">
    <source>
        <dbReference type="ARBA" id="ARBA00005209"/>
    </source>
</evidence>
<evidence type="ECO:0000256" key="4">
    <source>
        <dbReference type="ARBA" id="ARBA00022679"/>
    </source>
</evidence>
<evidence type="ECO:0000313" key="11">
    <source>
        <dbReference type="EMBL" id="AUR51360.1"/>
    </source>
</evidence>
<protein>
    <recommendedName>
        <fullName evidence="7">Amidophosphoribosyltransferase</fullName>
        <shortName evidence="7">ATase</shortName>
        <ecNumber evidence="7">2.4.2.14</ecNumber>
    </recommendedName>
    <alternativeName>
        <fullName evidence="7">Glutamine phosphoribosylpyrophosphate amidotransferase</fullName>
        <shortName evidence="7">GPATase</shortName>
    </alternativeName>
</protein>
<dbReference type="CDD" id="cd06223">
    <property type="entry name" value="PRTases_typeI"/>
    <property type="match status" value="1"/>
</dbReference>
<keyword evidence="12" id="KW-1185">Reference proteome</keyword>
<name>A0A2I7N4G6_9NEIS</name>
<dbReference type="GO" id="GO:0009113">
    <property type="term" value="P:purine nucleobase biosynthetic process"/>
    <property type="evidence" value="ECO:0007669"/>
    <property type="project" value="UniProtKB-UniRule"/>
</dbReference>
<keyword evidence="5 7" id="KW-0658">Purine biosynthesis</keyword>
<dbReference type="CDD" id="cd00715">
    <property type="entry name" value="GPATase_N"/>
    <property type="match status" value="1"/>
</dbReference>
<dbReference type="EC" id="2.4.2.14" evidence="7"/>
<feature type="active site" description="Nucleophile" evidence="7 9">
    <location>
        <position position="2"/>
    </location>
</feature>
<keyword evidence="3 7" id="KW-0328">Glycosyltransferase</keyword>
<dbReference type="KEGG" id="nba:CUN60_03275"/>
<dbReference type="PIRSF" id="PIRSF000485">
    <property type="entry name" value="Amd_phspho_trans"/>
    <property type="match status" value="1"/>
</dbReference>
<dbReference type="NCBIfam" id="TIGR01134">
    <property type="entry name" value="purF"/>
    <property type="match status" value="1"/>
</dbReference>
<proteinExistence type="inferred from homology"/>
<evidence type="ECO:0000256" key="2">
    <source>
        <dbReference type="ARBA" id="ARBA00010138"/>
    </source>
</evidence>
<comment type="function">
    <text evidence="7">Catalyzes the formation of phosphoribosylamine from phosphoribosylpyrophosphate (PRPP) and glutamine.</text>
</comment>
<dbReference type="OrthoDB" id="9801213at2"/>
<dbReference type="InterPro" id="IPR035584">
    <property type="entry name" value="PurF_N"/>
</dbReference>
<dbReference type="RefSeq" id="WP_102950660.1">
    <property type="nucleotide sequence ID" value="NZ_CP024847.1"/>
</dbReference>
<dbReference type="HAMAP" id="MF_01931">
    <property type="entry name" value="PurF"/>
    <property type="match status" value="1"/>
</dbReference>
<dbReference type="InterPro" id="IPR029055">
    <property type="entry name" value="Ntn_hydrolases_N"/>
</dbReference>
<dbReference type="GO" id="GO:0004044">
    <property type="term" value="F:amidophosphoribosyltransferase activity"/>
    <property type="evidence" value="ECO:0007669"/>
    <property type="project" value="UniProtKB-UniRule"/>
</dbReference>
<evidence type="ECO:0000256" key="8">
    <source>
        <dbReference type="PIRNR" id="PIRNR000485"/>
    </source>
</evidence>
<evidence type="ECO:0000256" key="3">
    <source>
        <dbReference type="ARBA" id="ARBA00022676"/>
    </source>
</evidence>
<comment type="catalytic activity">
    <reaction evidence="7 8">
        <text>5-phospho-beta-D-ribosylamine + L-glutamate + diphosphate = 5-phospho-alpha-D-ribose 1-diphosphate + L-glutamine + H2O</text>
        <dbReference type="Rhea" id="RHEA:14905"/>
        <dbReference type="ChEBI" id="CHEBI:15377"/>
        <dbReference type="ChEBI" id="CHEBI:29985"/>
        <dbReference type="ChEBI" id="CHEBI:33019"/>
        <dbReference type="ChEBI" id="CHEBI:58017"/>
        <dbReference type="ChEBI" id="CHEBI:58359"/>
        <dbReference type="ChEBI" id="CHEBI:58681"/>
        <dbReference type="EC" id="2.4.2.14"/>
    </reaction>
</comment>
<reference evidence="12" key="1">
    <citation type="submission" date="2017-11" db="EMBL/GenBank/DDBJ databases">
        <authorList>
            <person name="Chan K.G."/>
            <person name="Lee L.S."/>
        </authorList>
    </citation>
    <scope>NUCLEOTIDE SEQUENCE [LARGE SCALE GENOMIC DNA]</scope>
    <source>
        <strain evidence="12">DSM 100970</strain>
    </source>
</reference>
<dbReference type="EMBL" id="CP024847">
    <property type="protein sequence ID" value="AUR51360.1"/>
    <property type="molecule type" value="Genomic_DNA"/>
</dbReference>
<dbReference type="UniPathway" id="UPA00074">
    <property type="reaction ID" value="UER00124"/>
</dbReference>
<dbReference type="PANTHER" id="PTHR11907">
    <property type="entry name" value="AMIDOPHOSPHORIBOSYLTRANSFERASE"/>
    <property type="match status" value="1"/>
</dbReference>
<evidence type="ECO:0000259" key="10">
    <source>
        <dbReference type="PROSITE" id="PS51278"/>
    </source>
</evidence>
<dbReference type="Gene3D" id="3.60.20.10">
    <property type="entry name" value="Glutamine Phosphoribosylpyrophosphate, subunit 1, domain 1"/>
    <property type="match status" value="1"/>
</dbReference>
<evidence type="ECO:0000256" key="5">
    <source>
        <dbReference type="ARBA" id="ARBA00022755"/>
    </source>
</evidence>
<dbReference type="Proteomes" id="UP000236655">
    <property type="component" value="Chromosome"/>
</dbReference>
<dbReference type="SUPFAM" id="SSF53271">
    <property type="entry name" value="PRTase-like"/>
    <property type="match status" value="1"/>
</dbReference>
<keyword evidence="6 7" id="KW-0315">Glutamine amidotransferase</keyword>
<dbReference type="InterPro" id="IPR017932">
    <property type="entry name" value="GATase_2_dom"/>
</dbReference>
<dbReference type="AlphaFoldDB" id="A0A2I7N4G6"/>
<organism evidence="11 12">
    <name type="scientific">Aquella oligotrophica</name>
    <dbReference type="NCBI Taxonomy" id="2067065"/>
    <lineage>
        <taxon>Bacteria</taxon>
        <taxon>Pseudomonadati</taxon>
        <taxon>Pseudomonadota</taxon>
        <taxon>Betaproteobacteria</taxon>
        <taxon>Neisseriales</taxon>
        <taxon>Neisseriaceae</taxon>
        <taxon>Aquella</taxon>
    </lineage>
</organism>
<dbReference type="InterPro" id="IPR005854">
    <property type="entry name" value="PurF"/>
</dbReference>
<dbReference type="InterPro" id="IPR000836">
    <property type="entry name" value="PRTase_dom"/>
</dbReference>
<dbReference type="GO" id="GO:0006189">
    <property type="term" value="P:'de novo' IMP biosynthetic process"/>
    <property type="evidence" value="ECO:0007669"/>
    <property type="project" value="UniProtKB-UniRule"/>
</dbReference>
<dbReference type="InterPro" id="IPR029057">
    <property type="entry name" value="PRTase-like"/>
</dbReference>
<dbReference type="SUPFAM" id="SSF56235">
    <property type="entry name" value="N-terminal nucleophile aminohydrolases (Ntn hydrolases)"/>
    <property type="match status" value="1"/>
</dbReference>
<dbReference type="PROSITE" id="PS51278">
    <property type="entry name" value="GATASE_TYPE_2"/>
    <property type="match status" value="1"/>
</dbReference>
<feature type="domain" description="Glutamine amidotransferase type-2" evidence="10">
    <location>
        <begin position="2"/>
        <end position="237"/>
    </location>
</feature>
<evidence type="ECO:0000256" key="7">
    <source>
        <dbReference type="HAMAP-Rule" id="MF_01931"/>
    </source>
</evidence>
<keyword evidence="4 7" id="KW-0808">Transferase</keyword>
<comment type="caution">
    <text evidence="7">Lacks conserved residue(s) required for the propagation of feature annotation.</text>
</comment>
<sequence>MCGIVGIVTDHPVNQLLYNALKGVQHRGQQAAGMATMDGNLMYLKKGIGLIKDVISNYDLSYLHGNIGIGHVRFPTAGSADDPEQAHPFYVNSPFGIMLAHNGNLTNTKQLREEVLHKNHRHVRTKSDSEVLTNAFAFELQQSTINNELDNQAIFKAIENLNQRLKGGYAVVSMIADYGLVGFRDPFGIRPLVLGKKIEADNSISYMLASESCTLNSTGYDLIRDVSPGEAIIITAEGKLESKICHPNPVLNICIFEYVYLARQDSVIEEVPVQLARKAQGHYLAQTIREYYPNLEIDVVIPVPDIARPAAISLAMELGVPYQEGFVRNHLVDNEPHPQNSEQLQVTVQSMLSPIELEFKNKNVLLVDASIVRGTNSREIIKIARNAGAKNIYFASAAPRIKFSSVYGIDMPAYNALVAHNKTDSEIATAIGADLVIYQDLENLKKSIREINPDIPGFEASCFDGNYITNDIDDEYLLSLANGAFHA</sequence>
<gene>
    <name evidence="7" type="primary">purF</name>
    <name evidence="11" type="ORF">CUN60_03275</name>
</gene>
<comment type="pathway">
    <text evidence="1 7 8">Purine metabolism; IMP biosynthesis via de novo pathway; N(1)-(5-phospho-D-ribosyl)glycinamide from 5-phospho-alpha-D-ribose 1-diphosphate: step 1/2.</text>
</comment>
<evidence type="ECO:0000256" key="6">
    <source>
        <dbReference type="ARBA" id="ARBA00022962"/>
    </source>
</evidence>
<dbReference type="Pfam" id="PF13522">
    <property type="entry name" value="GATase_6"/>
    <property type="match status" value="1"/>
</dbReference>
<comment type="similarity">
    <text evidence="2 7 8">In the C-terminal section; belongs to the purine/pyrimidine phosphoribosyltransferase family.</text>
</comment>
<evidence type="ECO:0000256" key="9">
    <source>
        <dbReference type="PIRSR" id="PIRSR000485-1"/>
    </source>
</evidence>
<dbReference type="Gene3D" id="3.40.50.2020">
    <property type="match status" value="1"/>
</dbReference>
<accession>A0A2I7N4G6</accession>
<evidence type="ECO:0000313" key="12">
    <source>
        <dbReference type="Proteomes" id="UP000236655"/>
    </source>
</evidence>